<dbReference type="HOGENOM" id="CLU_2221949_0_0_0"/>
<dbReference type="EMBL" id="CP002467">
    <property type="protein sequence ID" value="ADV81478.1"/>
    <property type="molecule type" value="Genomic_DNA"/>
</dbReference>
<dbReference type="InterPro" id="IPR036641">
    <property type="entry name" value="HPT_dom_sf"/>
</dbReference>
<dbReference type="SUPFAM" id="SSF47226">
    <property type="entry name" value="Histidine-containing phosphotransfer domain, HPT domain"/>
    <property type="match status" value="1"/>
</dbReference>
<proteinExistence type="predicted"/>
<dbReference type="GO" id="GO:0004672">
    <property type="term" value="F:protein kinase activity"/>
    <property type="evidence" value="ECO:0007669"/>
    <property type="project" value="UniProtKB-ARBA"/>
</dbReference>
<evidence type="ECO:0000313" key="3">
    <source>
        <dbReference type="Proteomes" id="UP000006844"/>
    </source>
</evidence>
<protein>
    <submittedName>
        <fullName evidence="2">Hpt domain protein</fullName>
    </submittedName>
</protein>
<dbReference type="RefSeq" id="WP_013567211.1">
    <property type="nucleotide sequence ID" value="NC_014963.1"/>
</dbReference>
<accession>E8V4S4</accession>
<dbReference type="eggNOG" id="COG2198">
    <property type="taxonomic scope" value="Bacteria"/>
</dbReference>
<organism evidence="2 3">
    <name type="scientific">Terriglobus saanensis (strain ATCC BAA-1853 / DSM 23119 / SP1PR4)</name>
    <dbReference type="NCBI Taxonomy" id="401053"/>
    <lineage>
        <taxon>Bacteria</taxon>
        <taxon>Pseudomonadati</taxon>
        <taxon>Acidobacteriota</taxon>
        <taxon>Terriglobia</taxon>
        <taxon>Terriglobales</taxon>
        <taxon>Acidobacteriaceae</taxon>
        <taxon>Terriglobus</taxon>
    </lineage>
</organism>
<dbReference type="Pfam" id="PF01627">
    <property type="entry name" value="Hpt"/>
    <property type="match status" value="1"/>
</dbReference>
<dbReference type="KEGG" id="tsa:AciPR4_0644"/>
<evidence type="ECO:0000313" key="2">
    <source>
        <dbReference type="EMBL" id="ADV81478.1"/>
    </source>
</evidence>
<evidence type="ECO:0000259" key="1">
    <source>
        <dbReference type="Pfam" id="PF01627"/>
    </source>
</evidence>
<dbReference type="OrthoDB" id="120392at2"/>
<feature type="domain" description="HPt" evidence="1">
    <location>
        <begin position="29"/>
        <end position="106"/>
    </location>
</feature>
<dbReference type="AlphaFoldDB" id="E8V4S4"/>
<sequence>MTRNLIQTEKEKLAAQKIAAIWKENRSSFRERLDLLDRAAEELTETRTLDPDLRSEVTSISHKLAGSLGMFGYLEATAIARRIELDLENPGLPQPERLRKDVDALKSSLATALED</sequence>
<gene>
    <name evidence="2" type="ordered locus">AciPR4_0644</name>
</gene>
<dbReference type="Proteomes" id="UP000006844">
    <property type="component" value="Chromosome"/>
</dbReference>
<name>E8V4S4_TERSS</name>
<dbReference type="STRING" id="401053.AciPR4_0644"/>
<keyword evidence="3" id="KW-1185">Reference proteome</keyword>
<dbReference type="GO" id="GO:0000160">
    <property type="term" value="P:phosphorelay signal transduction system"/>
    <property type="evidence" value="ECO:0007669"/>
    <property type="project" value="InterPro"/>
</dbReference>
<reference evidence="2 3" key="1">
    <citation type="journal article" date="2012" name="Stand. Genomic Sci.">
        <title>Complete genome sequence of Terriglobus saanensis type strain SP1PR4(T), an Acidobacteria from tundra soil.</title>
        <authorList>
            <person name="Rawat S.R."/>
            <person name="Mannisto M.K."/>
            <person name="Starovoytov V."/>
            <person name="Goodwin L."/>
            <person name="Nolan M."/>
            <person name="Hauser L."/>
            <person name="Land M."/>
            <person name="Davenport K.W."/>
            <person name="Woyke T."/>
            <person name="Haggblom M.M."/>
        </authorList>
    </citation>
    <scope>NUCLEOTIDE SEQUENCE</scope>
    <source>
        <strain evidence="3">ATCC BAA-1853 / DSM 23119 / SP1PR4</strain>
    </source>
</reference>
<dbReference type="InterPro" id="IPR008207">
    <property type="entry name" value="Sig_transdc_His_kin_Hpt_dom"/>
</dbReference>